<reference evidence="1 2" key="1">
    <citation type="journal article" date="2016" name="Nat. Commun.">
        <title>Thousands of microbial genomes shed light on interconnected biogeochemical processes in an aquifer system.</title>
        <authorList>
            <person name="Anantharaman K."/>
            <person name="Brown C.T."/>
            <person name="Hug L.A."/>
            <person name="Sharon I."/>
            <person name="Castelle C.J."/>
            <person name="Probst A.J."/>
            <person name="Thomas B.C."/>
            <person name="Singh A."/>
            <person name="Wilkins M.J."/>
            <person name="Karaoz U."/>
            <person name="Brodie E.L."/>
            <person name="Williams K.H."/>
            <person name="Hubbard S.S."/>
            <person name="Banfield J.F."/>
        </authorList>
    </citation>
    <scope>NUCLEOTIDE SEQUENCE [LARGE SCALE GENOMIC DNA]</scope>
</reference>
<dbReference type="STRING" id="1802115.A2756_03280"/>
<proteinExistence type="predicted"/>
<accession>A0A1G2G0F2</accession>
<sequence length="282" mass="30474">MKTRNFFILFLVLFSALVVELRAVSAYVSSDDNCGLYRSGGAPTGYGAGYNVFHPTWKIFVDCTSKWASVSVMGNGNHKWDDSVITYNTGYVRTSAGWKQFSYAGDPYKQGSPYLRNAQARIDYDDVPDGINYFVAYTCSRDEGRWKCGCRDTACDKSYWQLQGFVKENTEIAGCGTGPTVPILGNPNWPTGHVGKCYKVKVGNCPTGGTTGSGAYVSNATSAYDLASENFPPGLDLYPDGTIRGVPTVPGFYFFSLKGGTNFHQGLPGVECGGTASIQVAP</sequence>
<evidence type="ECO:0000313" key="2">
    <source>
        <dbReference type="Proteomes" id="UP000177785"/>
    </source>
</evidence>
<dbReference type="EMBL" id="MHNL01000030">
    <property type="protein sequence ID" value="OGZ43789.1"/>
    <property type="molecule type" value="Genomic_DNA"/>
</dbReference>
<dbReference type="Proteomes" id="UP000177785">
    <property type="component" value="Unassembled WGS sequence"/>
</dbReference>
<comment type="caution">
    <text evidence="1">The sequence shown here is derived from an EMBL/GenBank/DDBJ whole genome shotgun (WGS) entry which is preliminary data.</text>
</comment>
<gene>
    <name evidence="1" type="ORF">A2756_03280</name>
</gene>
<dbReference type="AlphaFoldDB" id="A0A1G2G0F2"/>
<protein>
    <submittedName>
        <fullName evidence="1">Uncharacterized protein</fullName>
    </submittedName>
</protein>
<evidence type="ECO:0000313" key="1">
    <source>
        <dbReference type="EMBL" id="OGZ43789.1"/>
    </source>
</evidence>
<name>A0A1G2G0F2_9BACT</name>
<organism evidence="1 2">
    <name type="scientific">Candidatus Ryanbacteria bacterium RIFCSPHIGHO2_01_FULL_48_27</name>
    <dbReference type="NCBI Taxonomy" id="1802115"/>
    <lineage>
        <taxon>Bacteria</taxon>
        <taxon>Candidatus Ryaniibacteriota</taxon>
    </lineage>
</organism>